<dbReference type="HOGENOM" id="CLU_053854_0_0_10"/>
<dbReference type="eggNOG" id="COG3307">
    <property type="taxonomic scope" value="Bacteria"/>
</dbReference>
<dbReference type="RefSeq" id="WP_014223996.1">
    <property type="nucleotide sequence ID" value="NC_016610.1"/>
</dbReference>
<protein>
    <submittedName>
        <fullName evidence="2">Putative membrane protein</fullName>
    </submittedName>
</protein>
<dbReference type="GeneID" id="34757903"/>
<reference evidence="3" key="1">
    <citation type="submission" date="2011-12" db="EMBL/GenBank/DDBJ databases">
        <title>Complete sequence of Tannerella forsythia ATCC 43037.</title>
        <authorList>
            <person name="Dewhirst F."/>
            <person name="Tanner A."/>
            <person name="Izard J."/>
            <person name="Brinkac L."/>
            <person name="Durkin A.S."/>
            <person name="Hostetler J."/>
            <person name="Shetty J."/>
            <person name="Torralba M."/>
            <person name="Gill S."/>
            <person name="Nelson K."/>
        </authorList>
    </citation>
    <scope>NUCLEOTIDE SEQUENCE [LARGE SCALE GENOMIC DNA]</scope>
    <source>
        <strain evidence="3">ATCC 43037 / JCM 10827 / CCUG 33226 / KCTC 5666 / FDC 338</strain>
    </source>
</reference>
<dbReference type="EMBL" id="CP003191">
    <property type="protein sequence ID" value="AEW19867.1"/>
    <property type="molecule type" value="Genomic_DNA"/>
</dbReference>
<evidence type="ECO:0000313" key="2">
    <source>
        <dbReference type="EMBL" id="AEW19867.1"/>
    </source>
</evidence>
<accession>G8ULG3</accession>
<dbReference type="Proteomes" id="UP000005436">
    <property type="component" value="Chromosome"/>
</dbReference>
<dbReference type="KEGG" id="tfo:BFO_0543"/>
<dbReference type="PATRIC" id="fig|203275.8.peg.487"/>
<dbReference type="STRING" id="203275.BFO_0543"/>
<feature type="transmembrane region" description="Helical" evidence="1">
    <location>
        <begin position="33"/>
        <end position="51"/>
    </location>
</feature>
<feature type="transmembrane region" description="Helical" evidence="1">
    <location>
        <begin position="360"/>
        <end position="380"/>
    </location>
</feature>
<keyword evidence="1" id="KW-1133">Transmembrane helix</keyword>
<gene>
    <name evidence="2" type="ordered locus">BFO_0543</name>
</gene>
<feature type="transmembrane region" description="Helical" evidence="1">
    <location>
        <begin position="88"/>
        <end position="108"/>
    </location>
</feature>
<dbReference type="AlphaFoldDB" id="G8ULG3"/>
<feature type="transmembrane region" description="Helical" evidence="1">
    <location>
        <begin position="182"/>
        <end position="210"/>
    </location>
</feature>
<sequence length="421" mass="48554">MQQDFINKNFFRLMMFTLVLGVIFYDLFNMAGFSYIDEICAFLLFILFGINVLRSKNWAFDKIFLLILGIFLFYLVYSLYIGSNSPRAILMDFVIQIKPYLAFFCVYSMRPVLNANQKKILRQLAILFSLYLLLIGTGDLFIKDLMLNILSHTSRFATATSILALLYLYFSDYTKRDKLIFILLLSIGLFSGRSKLFGFLALCTLIMLYINKSFEMKFNIKNTLFLLFAIIVTAVVAKDKIELYFITGGFGGGRGVEDLYARMALYYFSVRIFRDYIPFGSGFASYGTYASGEYYSPIYAKYSMERMHGLNEADPSFIADTYYPALAQFGLVGLFLFFLFWYYLTHKAIISFRKGCQKEAVIAIIIIAFFLIESISDATLTHNRGFFMMMLLGLIFSDIKYKLNTTPLEKVKTYGTDTFSQ</sequence>
<feature type="transmembrane region" description="Helical" evidence="1">
    <location>
        <begin position="63"/>
        <end position="82"/>
    </location>
</feature>
<evidence type="ECO:0000256" key="1">
    <source>
        <dbReference type="SAM" id="Phobius"/>
    </source>
</evidence>
<feature type="transmembrane region" description="Helical" evidence="1">
    <location>
        <begin position="222"/>
        <end position="238"/>
    </location>
</feature>
<keyword evidence="3" id="KW-1185">Reference proteome</keyword>
<evidence type="ECO:0000313" key="3">
    <source>
        <dbReference type="Proteomes" id="UP000005436"/>
    </source>
</evidence>
<feature type="transmembrane region" description="Helical" evidence="1">
    <location>
        <begin position="325"/>
        <end position="344"/>
    </location>
</feature>
<proteinExistence type="predicted"/>
<keyword evidence="1" id="KW-0812">Transmembrane</keyword>
<feature type="transmembrane region" description="Helical" evidence="1">
    <location>
        <begin position="120"/>
        <end position="142"/>
    </location>
</feature>
<feature type="transmembrane region" description="Helical" evidence="1">
    <location>
        <begin position="154"/>
        <end position="170"/>
    </location>
</feature>
<name>G8ULG3_TANFA</name>
<keyword evidence="1" id="KW-0472">Membrane</keyword>
<organism evidence="2 3">
    <name type="scientific">Tannerella forsythia (strain ATCC 43037 / JCM 10827 / CCUG 21028 A / KCTC 5666 / FDC 338)</name>
    <name type="common">Bacteroides forsythus</name>
    <dbReference type="NCBI Taxonomy" id="203275"/>
    <lineage>
        <taxon>Bacteria</taxon>
        <taxon>Pseudomonadati</taxon>
        <taxon>Bacteroidota</taxon>
        <taxon>Bacteroidia</taxon>
        <taxon>Bacteroidales</taxon>
        <taxon>Tannerellaceae</taxon>
        <taxon>Tannerella</taxon>
    </lineage>
</organism>
<feature type="transmembrane region" description="Helical" evidence="1">
    <location>
        <begin position="9"/>
        <end position="27"/>
    </location>
</feature>